<evidence type="ECO:0000259" key="3">
    <source>
        <dbReference type="Pfam" id="PF13649"/>
    </source>
</evidence>
<evidence type="ECO:0000256" key="2">
    <source>
        <dbReference type="ARBA" id="ARBA00022679"/>
    </source>
</evidence>
<dbReference type="CDD" id="cd02440">
    <property type="entry name" value="AdoMet_MTases"/>
    <property type="match status" value="1"/>
</dbReference>
<dbReference type="Gene3D" id="3.40.50.150">
    <property type="entry name" value="Vaccinia Virus protein VP39"/>
    <property type="match status" value="1"/>
</dbReference>
<dbReference type="PANTHER" id="PTHR43861:SF1">
    <property type="entry name" value="TRANS-ACONITATE 2-METHYLTRANSFERASE"/>
    <property type="match status" value="1"/>
</dbReference>
<dbReference type="GO" id="GO:0032259">
    <property type="term" value="P:methylation"/>
    <property type="evidence" value="ECO:0007669"/>
    <property type="project" value="UniProtKB-KW"/>
</dbReference>
<feature type="domain" description="Methyltransferase" evidence="3">
    <location>
        <begin position="47"/>
        <end position="137"/>
    </location>
</feature>
<reference evidence="4" key="1">
    <citation type="submission" date="2020-02" db="EMBL/GenBank/DDBJ databases">
        <authorList>
            <person name="Meier V. D."/>
        </authorList>
    </citation>
    <scope>NUCLEOTIDE SEQUENCE</scope>
    <source>
        <strain evidence="4">AVDCRST_MAG66</strain>
    </source>
</reference>
<dbReference type="Pfam" id="PF13649">
    <property type="entry name" value="Methyltransf_25"/>
    <property type="match status" value="1"/>
</dbReference>
<name>A0A6J4NKC2_9PSEU</name>
<keyword evidence="1" id="KW-0489">Methyltransferase</keyword>
<evidence type="ECO:0000256" key="1">
    <source>
        <dbReference type="ARBA" id="ARBA00022603"/>
    </source>
</evidence>
<dbReference type="AlphaFoldDB" id="A0A6J4NKC2"/>
<dbReference type="EMBL" id="CADCUS010000093">
    <property type="protein sequence ID" value="CAA9386688.1"/>
    <property type="molecule type" value="Genomic_DNA"/>
</dbReference>
<protein>
    <recommendedName>
        <fullName evidence="3">Methyltransferase domain-containing protein</fullName>
    </recommendedName>
</protein>
<evidence type="ECO:0000313" key="4">
    <source>
        <dbReference type="EMBL" id="CAA9386688.1"/>
    </source>
</evidence>
<sequence length="203" mass="22347">MVDFQPVRDAYSTMSEQYIGLIDSGWQDNEDDTALVRRHLTGLAGPVLDLGCGPGHWTALLHSLGARVTGVDMVPEFIAHARATHPGPEFQLGSMTELNVPEHSVAGILSWYSTIHLPPPELGRVLTGFRQILDSSGVLVVGFFDSHDDVVGFDHKVVTAYRWPADTLSEHLTKAGFTEVQRLQHQLPERPDRKYAAIAARVS</sequence>
<dbReference type="InterPro" id="IPR041698">
    <property type="entry name" value="Methyltransf_25"/>
</dbReference>
<dbReference type="InterPro" id="IPR029063">
    <property type="entry name" value="SAM-dependent_MTases_sf"/>
</dbReference>
<accession>A0A6J4NKC2</accession>
<proteinExistence type="predicted"/>
<gene>
    <name evidence="4" type="ORF">AVDCRST_MAG66-663</name>
</gene>
<dbReference type="GO" id="GO:0008168">
    <property type="term" value="F:methyltransferase activity"/>
    <property type="evidence" value="ECO:0007669"/>
    <property type="project" value="UniProtKB-KW"/>
</dbReference>
<organism evidence="4">
    <name type="scientific">uncultured Pseudonocardia sp</name>
    <dbReference type="NCBI Taxonomy" id="211455"/>
    <lineage>
        <taxon>Bacteria</taxon>
        <taxon>Bacillati</taxon>
        <taxon>Actinomycetota</taxon>
        <taxon>Actinomycetes</taxon>
        <taxon>Pseudonocardiales</taxon>
        <taxon>Pseudonocardiaceae</taxon>
        <taxon>Pseudonocardia</taxon>
        <taxon>environmental samples</taxon>
    </lineage>
</organism>
<keyword evidence="2" id="KW-0808">Transferase</keyword>
<dbReference type="PANTHER" id="PTHR43861">
    <property type="entry name" value="TRANS-ACONITATE 2-METHYLTRANSFERASE-RELATED"/>
    <property type="match status" value="1"/>
</dbReference>
<dbReference type="SUPFAM" id="SSF53335">
    <property type="entry name" value="S-adenosyl-L-methionine-dependent methyltransferases"/>
    <property type="match status" value="1"/>
</dbReference>